<evidence type="ECO:0000313" key="2">
    <source>
        <dbReference type="Proteomes" id="UP000828941"/>
    </source>
</evidence>
<protein>
    <submittedName>
        <fullName evidence="1">Uncharacterized protein</fullName>
    </submittedName>
</protein>
<sequence>MVDDLHEKMLEYSRRENAEREMRGMEGTLKIAMEILTDVYLQFLKPLSENPGFRTFWLGILRRMDTCMKADLGPYSASIVLRETVPDLLRRIINKMRENELLEPVEGDDMWETTYIQIQWICPSLKDELFPL</sequence>
<comment type="caution">
    <text evidence="1">The sequence shown here is derived from an EMBL/GenBank/DDBJ whole genome shotgun (WGS) entry which is preliminary data.</text>
</comment>
<reference evidence="1 2" key="1">
    <citation type="journal article" date="2022" name="DNA Res.">
        <title>Chromosomal-level genome assembly of the orchid tree Bauhinia variegata (Leguminosae; Cercidoideae) supports the allotetraploid origin hypothesis of Bauhinia.</title>
        <authorList>
            <person name="Zhong Y."/>
            <person name="Chen Y."/>
            <person name="Zheng D."/>
            <person name="Pang J."/>
            <person name="Liu Y."/>
            <person name="Luo S."/>
            <person name="Meng S."/>
            <person name="Qian L."/>
            <person name="Wei D."/>
            <person name="Dai S."/>
            <person name="Zhou R."/>
        </authorList>
    </citation>
    <scope>NUCLEOTIDE SEQUENCE [LARGE SCALE GENOMIC DNA]</scope>
    <source>
        <strain evidence="1">BV-YZ2020</strain>
    </source>
</reference>
<dbReference type="Proteomes" id="UP000828941">
    <property type="component" value="Chromosome 14"/>
</dbReference>
<keyword evidence="2" id="KW-1185">Reference proteome</keyword>
<dbReference type="EMBL" id="CM039439">
    <property type="protein sequence ID" value="KAI4297400.1"/>
    <property type="molecule type" value="Genomic_DNA"/>
</dbReference>
<proteinExistence type="predicted"/>
<gene>
    <name evidence="1" type="ORF">L6164_037296</name>
</gene>
<organism evidence="1 2">
    <name type="scientific">Bauhinia variegata</name>
    <name type="common">Purple orchid tree</name>
    <name type="synonym">Phanera variegata</name>
    <dbReference type="NCBI Taxonomy" id="167791"/>
    <lineage>
        <taxon>Eukaryota</taxon>
        <taxon>Viridiplantae</taxon>
        <taxon>Streptophyta</taxon>
        <taxon>Embryophyta</taxon>
        <taxon>Tracheophyta</taxon>
        <taxon>Spermatophyta</taxon>
        <taxon>Magnoliopsida</taxon>
        <taxon>eudicotyledons</taxon>
        <taxon>Gunneridae</taxon>
        <taxon>Pentapetalae</taxon>
        <taxon>rosids</taxon>
        <taxon>fabids</taxon>
        <taxon>Fabales</taxon>
        <taxon>Fabaceae</taxon>
        <taxon>Cercidoideae</taxon>
        <taxon>Cercideae</taxon>
        <taxon>Bauhiniinae</taxon>
        <taxon>Bauhinia</taxon>
    </lineage>
</organism>
<evidence type="ECO:0000313" key="1">
    <source>
        <dbReference type="EMBL" id="KAI4297400.1"/>
    </source>
</evidence>
<accession>A0ACB9KJG2</accession>
<name>A0ACB9KJG2_BAUVA</name>